<keyword evidence="2" id="KW-0963">Cytoplasm</keyword>
<proteinExistence type="predicted"/>
<dbReference type="Pfam" id="PF03250">
    <property type="entry name" value="Tropomodulin"/>
    <property type="match status" value="1"/>
</dbReference>
<dbReference type="GO" id="GO:0005856">
    <property type="term" value="C:cytoskeleton"/>
    <property type="evidence" value="ECO:0007669"/>
    <property type="project" value="UniProtKB-SubCell"/>
</dbReference>
<dbReference type="GO" id="GO:0051694">
    <property type="term" value="P:pointed-end actin filament capping"/>
    <property type="evidence" value="ECO:0007669"/>
    <property type="project" value="InterPro"/>
</dbReference>
<evidence type="ECO:0000256" key="2">
    <source>
        <dbReference type="ARBA" id="ARBA00022490"/>
    </source>
</evidence>
<evidence type="ECO:0000313" key="5">
    <source>
        <dbReference type="WBParaSite" id="SRDH1_83290.3"/>
    </source>
</evidence>
<dbReference type="GO" id="GO:0030016">
    <property type="term" value="C:myofibril"/>
    <property type="evidence" value="ECO:0007669"/>
    <property type="project" value="TreeGrafter"/>
</dbReference>
<dbReference type="GO" id="GO:0005523">
    <property type="term" value="F:tropomyosin binding"/>
    <property type="evidence" value="ECO:0007669"/>
    <property type="project" value="InterPro"/>
</dbReference>
<keyword evidence="3" id="KW-0206">Cytoskeleton</keyword>
<dbReference type="Gene3D" id="3.80.10.10">
    <property type="entry name" value="Ribonuclease Inhibitor"/>
    <property type="match status" value="1"/>
</dbReference>
<dbReference type="GO" id="GO:0007015">
    <property type="term" value="P:actin filament organization"/>
    <property type="evidence" value="ECO:0007669"/>
    <property type="project" value="TreeGrafter"/>
</dbReference>
<evidence type="ECO:0000313" key="4">
    <source>
        <dbReference type="Proteomes" id="UP000050792"/>
    </source>
</evidence>
<evidence type="ECO:0000256" key="3">
    <source>
        <dbReference type="ARBA" id="ARBA00023212"/>
    </source>
</evidence>
<comment type="subcellular location">
    <subcellularLocation>
        <location evidence="1">Cytoplasm</location>
        <location evidence="1">Cytoskeleton</location>
    </subcellularLocation>
</comment>
<dbReference type="GO" id="GO:0030239">
    <property type="term" value="P:myofibril assembly"/>
    <property type="evidence" value="ECO:0007669"/>
    <property type="project" value="TreeGrafter"/>
</dbReference>
<keyword evidence="4" id="KW-1185">Reference proteome</keyword>
<reference evidence="4" key="1">
    <citation type="submission" date="2022-06" db="EMBL/GenBank/DDBJ databases">
        <authorList>
            <person name="Berger JAMES D."/>
            <person name="Berger JAMES D."/>
        </authorList>
    </citation>
    <scope>NUCLEOTIDE SEQUENCE [LARGE SCALE GENOMIC DNA]</scope>
</reference>
<dbReference type="Proteomes" id="UP000050792">
    <property type="component" value="Unassembled WGS sequence"/>
</dbReference>
<evidence type="ECO:0000256" key="1">
    <source>
        <dbReference type="ARBA" id="ARBA00004245"/>
    </source>
</evidence>
<dbReference type="InterPro" id="IPR032675">
    <property type="entry name" value="LRR_dom_sf"/>
</dbReference>
<reference evidence="5" key="2">
    <citation type="submission" date="2023-11" db="UniProtKB">
        <authorList>
            <consortium name="WormBaseParasite"/>
        </authorList>
    </citation>
    <scope>IDENTIFICATION</scope>
</reference>
<dbReference type="AlphaFoldDB" id="A0AA85G880"/>
<dbReference type="PANTHER" id="PTHR10901:SF6">
    <property type="entry name" value="TROPOMODULIN, ISOFORM N"/>
    <property type="match status" value="1"/>
</dbReference>
<dbReference type="WBParaSite" id="SRDH1_83290.3">
    <property type="protein sequence ID" value="SRDH1_83290.3"/>
    <property type="gene ID" value="SRDH1_83290"/>
</dbReference>
<protein>
    <recommendedName>
        <fullName evidence="6">Tropomodulin</fullName>
    </recommendedName>
</protein>
<organism evidence="4 5">
    <name type="scientific">Schistosoma rodhaini</name>
    <dbReference type="NCBI Taxonomy" id="6188"/>
    <lineage>
        <taxon>Eukaryota</taxon>
        <taxon>Metazoa</taxon>
        <taxon>Spiralia</taxon>
        <taxon>Lophotrochozoa</taxon>
        <taxon>Platyhelminthes</taxon>
        <taxon>Trematoda</taxon>
        <taxon>Digenea</taxon>
        <taxon>Strigeidida</taxon>
        <taxon>Schistosomatoidea</taxon>
        <taxon>Schistosomatidae</taxon>
        <taxon>Schistosoma</taxon>
    </lineage>
</organism>
<dbReference type="PANTHER" id="PTHR10901">
    <property type="entry name" value="TROPOMODULIN"/>
    <property type="match status" value="1"/>
</dbReference>
<sequence length="255" mass="28523">MSPSTQSELVEMGFDVEFDDDVNKALENATEDELVDLAAVLGFTGMLNQVQFHASLEGRKLEMGGFSGVAKAERLKVMPDEPLNMTDVEGSIKKLESNSEELTRLNLNNIKTISAEVVQRLCAALTKNTQLTELHMAATRLTNAMVEPFFDMLQKNTILKVLNLESNFLTGVILVRLLESISHEKSGITDLHLANQRQSVLGVKIEQNLTELILANPRLVRLGLDLETSDARVRTREHVKSNLDRVSRQLRRNKN</sequence>
<evidence type="ECO:0008006" key="6">
    <source>
        <dbReference type="Google" id="ProtNLM"/>
    </source>
</evidence>
<dbReference type="SUPFAM" id="SSF52047">
    <property type="entry name" value="RNI-like"/>
    <property type="match status" value="1"/>
</dbReference>
<dbReference type="InterPro" id="IPR004934">
    <property type="entry name" value="TMOD"/>
</dbReference>
<accession>A0AA85G880</accession>
<name>A0AA85G880_9TREM</name>